<evidence type="ECO:0000256" key="4">
    <source>
        <dbReference type="ARBA" id="ARBA00022679"/>
    </source>
</evidence>
<dbReference type="InterPro" id="IPR000700">
    <property type="entry name" value="PAS-assoc_C"/>
</dbReference>
<dbReference type="Pfam" id="PF08448">
    <property type="entry name" value="PAS_4"/>
    <property type="match status" value="1"/>
</dbReference>
<dbReference type="PANTHER" id="PTHR41523">
    <property type="entry name" value="TWO-COMPONENT SYSTEM SENSOR PROTEIN"/>
    <property type="match status" value="1"/>
</dbReference>
<dbReference type="SMART" id="SM00086">
    <property type="entry name" value="PAC"/>
    <property type="match status" value="3"/>
</dbReference>
<evidence type="ECO:0000313" key="12">
    <source>
        <dbReference type="EMBL" id="ABA89946.1"/>
    </source>
</evidence>
<keyword evidence="3" id="KW-0597">Phosphoprotein</keyword>
<keyword evidence="4" id="KW-0808">Transferase</keyword>
<dbReference type="InterPro" id="IPR013656">
    <property type="entry name" value="PAS_4"/>
</dbReference>
<evidence type="ECO:0000256" key="6">
    <source>
        <dbReference type="ARBA" id="ARBA00022777"/>
    </source>
</evidence>
<dbReference type="RefSeq" id="WP_011342489.1">
    <property type="nucleotide sequence ID" value="NC_007498.2"/>
</dbReference>
<dbReference type="SMART" id="SM00091">
    <property type="entry name" value="PAS"/>
    <property type="match status" value="4"/>
</dbReference>
<keyword evidence="5" id="KW-0547">Nucleotide-binding</keyword>
<evidence type="ECO:0000256" key="2">
    <source>
        <dbReference type="ARBA" id="ARBA00012438"/>
    </source>
</evidence>
<dbReference type="eggNOG" id="COG3920">
    <property type="taxonomic scope" value="Bacteria"/>
</dbReference>
<feature type="domain" description="PAC" evidence="11">
    <location>
        <begin position="490"/>
        <end position="542"/>
    </location>
</feature>
<name>Q3A111_SYNC1</name>
<dbReference type="NCBIfam" id="TIGR00229">
    <property type="entry name" value="sensory_box"/>
    <property type="match status" value="4"/>
</dbReference>
<dbReference type="CDD" id="cd00130">
    <property type="entry name" value="PAS"/>
    <property type="match status" value="4"/>
</dbReference>
<keyword evidence="13" id="KW-1185">Reference proteome</keyword>
<evidence type="ECO:0000256" key="1">
    <source>
        <dbReference type="ARBA" id="ARBA00000085"/>
    </source>
</evidence>
<evidence type="ECO:0000256" key="3">
    <source>
        <dbReference type="ARBA" id="ARBA00022553"/>
    </source>
</evidence>
<dbReference type="Proteomes" id="UP000002534">
    <property type="component" value="Chromosome"/>
</dbReference>
<evidence type="ECO:0000259" key="10">
    <source>
        <dbReference type="PROSITE" id="PS50112"/>
    </source>
</evidence>
<comment type="catalytic activity">
    <reaction evidence="1">
        <text>ATP + protein L-histidine = ADP + protein N-phospho-L-histidine.</text>
        <dbReference type="EC" id="2.7.13.3"/>
    </reaction>
</comment>
<keyword evidence="7" id="KW-0067">ATP-binding</keyword>
<dbReference type="SUPFAM" id="SSF55874">
    <property type="entry name" value="ATPase domain of HSP90 chaperone/DNA topoisomerase II/histidine kinase"/>
    <property type="match status" value="1"/>
</dbReference>
<evidence type="ECO:0000256" key="7">
    <source>
        <dbReference type="ARBA" id="ARBA00022840"/>
    </source>
</evidence>
<dbReference type="HOGENOM" id="CLU_000445_114_57_7"/>
<dbReference type="InterPro" id="IPR036890">
    <property type="entry name" value="HATPase_C_sf"/>
</dbReference>
<dbReference type="SUPFAM" id="SSF55785">
    <property type="entry name" value="PYP-like sensor domain (PAS domain)"/>
    <property type="match status" value="4"/>
</dbReference>
<dbReference type="PANTHER" id="PTHR41523:SF8">
    <property type="entry name" value="ETHYLENE RESPONSE SENSOR PROTEIN"/>
    <property type="match status" value="1"/>
</dbReference>
<organism evidence="12 13">
    <name type="scientific">Syntrophotalea carbinolica (strain DSM 2380 / NBRC 103641 / GraBd1)</name>
    <name type="common">Pelobacter carbinolicus</name>
    <dbReference type="NCBI Taxonomy" id="338963"/>
    <lineage>
        <taxon>Bacteria</taxon>
        <taxon>Pseudomonadati</taxon>
        <taxon>Thermodesulfobacteriota</taxon>
        <taxon>Desulfuromonadia</taxon>
        <taxon>Desulfuromonadales</taxon>
        <taxon>Syntrophotaleaceae</taxon>
        <taxon>Syntrophotalea</taxon>
    </lineage>
</organism>
<evidence type="ECO:0000313" key="13">
    <source>
        <dbReference type="Proteomes" id="UP000002534"/>
    </source>
</evidence>
<dbReference type="Pfam" id="PF08447">
    <property type="entry name" value="PAS_3"/>
    <property type="match status" value="1"/>
</dbReference>
<dbReference type="GO" id="GO:0005524">
    <property type="term" value="F:ATP binding"/>
    <property type="evidence" value="ECO:0007669"/>
    <property type="project" value="UniProtKB-KW"/>
</dbReference>
<dbReference type="InterPro" id="IPR001610">
    <property type="entry name" value="PAC"/>
</dbReference>
<keyword evidence="6 12" id="KW-0418">Kinase</keyword>
<reference evidence="12 13" key="2">
    <citation type="journal article" date="2012" name="BMC Genomics">
        <title>The genome of Pelobacter carbinolicus reveals surprising metabolic capabilities and physiological features.</title>
        <authorList>
            <person name="Aklujkar M."/>
            <person name="Haveman S.A."/>
            <person name="Didonato R.Jr."/>
            <person name="Chertkov O."/>
            <person name="Han C.S."/>
            <person name="Land M.L."/>
            <person name="Brown P."/>
            <person name="Lovley D.R."/>
        </authorList>
    </citation>
    <scope>NUCLEOTIDE SEQUENCE [LARGE SCALE GENOMIC DNA]</scope>
    <source>
        <strain evidence="13">DSM 2380 / NBRC 103641 / GraBd1</strain>
    </source>
</reference>
<dbReference type="Pfam" id="PF13426">
    <property type="entry name" value="PAS_9"/>
    <property type="match status" value="1"/>
</dbReference>
<dbReference type="STRING" id="338963.Pcar_2710"/>
<dbReference type="KEGG" id="pca:Pcar_2710"/>
<proteinExistence type="predicted"/>
<sequence length="744" mass="84736">MQTILAIEGVGHDVEELQELLRNHGYDIRTITESSAQDERQQYERNVLENVPIGMFRFSLDGKLLEANQTLADMCKYDSPKQMVAMVNGGEGGGFIHANPFRSQQVIAMALQSDDWQSFEGRFRCKDGSFIDTCLRFRRVPHAQDQVEGFAEDITERKRIDEALRFTQYVVENTADQAFWLTEDAKVFYVNDAACRALGYRREELIGMSIHEFDPAYPIKDYSLNWEKLRPDGSRIIETWHRTKGGRVYPVEVRINHVEFDGKEYHCTFVTDISRRRATETILRESENRYRQLMEMLPIAAYTTDADGRITFYNRNAAELWGRKPELNKELWCGSFRLWYPDGRPMAFDACPMAKTLKQGKRFQGQEVLIEREQDGYAHVVAYPEPLYDADGNLIGALNLLVDITVRKQVEQQLLQANLVVENSPVVLFRWKAEPGWPVVLVTKNITQFGYEPEEFLSGKRMFASIIHPADRERVAREVEVFAARGVDRFEQQYRILGRGGKVCWISDQTNAERDEEGQVTHYEGIVIDISERKHAEERIKASLVEKEVLLKEIHHRVKNNLQVVSSLLYLQAQKLHDPEAKTLFAESQSRICSMALAHEQLYQSKNLADISLLDYVQSLVSHVKQTFMSPQSVIDCKVDVDDGVLDIEKVVPCGLLITELLSNALKHAFPDGTCGSIKVEITRQNGSVNLCVADDGIGLPAGFDYRKAETLGLQLVCALVQQLDGSLSVQSRRGTSFNLSFPG</sequence>
<dbReference type="PROSITE" id="PS50112">
    <property type="entry name" value="PAS"/>
    <property type="match status" value="3"/>
</dbReference>
<dbReference type="InterPro" id="IPR013655">
    <property type="entry name" value="PAS_fold_3"/>
</dbReference>
<keyword evidence="8" id="KW-0843">Virulence</keyword>
<dbReference type="InterPro" id="IPR035965">
    <property type="entry name" value="PAS-like_dom_sf"/>
</dbReference>
<dbReference type="OrthoDB" id="5342753at2"/>
<dbReference type="PROSITE" id="PS50113">
    <property type="entry name" value="PAC"/>
    <property type="match status" value="2"/>
</dbReference>
<dbReference type="AlphaFoldDB" id="Q3A111"/>
<evidence type="ECO:0000256" key="8">
    <source>
        <dbReference type="ARBA" id="ARBA00023026"/>
    </source>
</evidence>
<dbReference type="InterPro" id="IPR005467">
    <property type="entry name" value="His_kinase_dom"/>
</dbReference>
<feature type="domain" description="PAS" evidence="10">
    <location>
        <begin position="286"/>
        <end position="326"/>
    </location>
</feature>
<dbReference type="EMBL" id="CP000142">
    <property type="protein sequence ID" value="ABA89946.1"/>
    <property type="molecule type" value="Genomic_DNA"/>
</dbReference>
<feature type="domain" description="PAS" evidence="10">
    <location>
        <begin position="163"/>
        <end position="213"/>
    </location>
</feature>
<dbReference type="eggNOG" id="COG2202">
    <property type="taxonomic scope" value="Bacteria"/>
</dbReference>
<dbReference type="Pfam" id="PF13188">
    <property type="entry name" value="PAS_8"/>
    <property type="match status" value="1"/>
</dbReference>
<feature type="domain" description="Histidine kinase" evidence="9">
    <location>
        <begin position="553"/>
        <end position="744"/>
    </location>
</feature>
<dbReference type="EC" id="2.7.13.3" evidence="2"/>
<dbReference type="InterPro" id="IPR003594">
    <property type="entry name" value="HATPase_dom"/>
</dbReference>
<dbReference type="InterPro" id="IPR011495">
    <property type="entry name" value="Sig_transdc_His_kin_sub2_dim/P"/>
</dbReference>
<dbReference type="SMART" id="SM00387">
    <property type="entry name" value="HATPase_c"/>
    <property type="match status" value="1"/>
</dbReference>
<evidence type="ECO:0000256" key="5">
    <source>
        <dbReference type="ARBA" id="ARBA00022741"/>
    </source>
</evidence>
<dbReference type="InterPro" id="IPR000014">
    <property type="entry name" value="PAS"/>
</dbReference>
<accession>Q3A111</accession>
<dbReference type="PROSITE" id="PS50109">
    <property type="entry name" value="HIS_KIN"/>
    <property type="match status" value="1"/>
</dbReference>
<feature type="domain" description="PAS" evidence="10">
    <location>
        <begin position="449"/>
        <end position="486"/>
    </location>
</feature>
<dbReference type="GO" id="GO:0004673">
    <property type="term" value="F:protein histidine kinase activity"/>
    <property type="evidence" value="ECO:0007669"/>
    <property type="project" value="UniProtKB-EC"/>
</dbReference>
<gene>
    <name evidence="12" type="ordered locus">Pcar_2710</name>
</gene>
<dbReference type="Pfam" id="PF02518">
    <property type="entry name" value="HATPase_c"/>
    <property type="match status" value="1"/>
</dbReference>
<dbReference type="Pfam" id="PF07568">
    <property type="entry name" value="HisKA_2"/>
    <property type="match status" value="1"/>
</dbReference>
<dbReference type="Gene3D" id="3.30.450.20">
    <property type="entry name" value="PAS domain"/>
    <property type="match status" value="4"/>
</dbReference>
<evidence type="ECO:0000259" key="11">
    <source>
        <dbReference type="PROSITE" id="PS50113"/>
    </source>
</evidence>
<feature type="domain" description="PAC" evidence="11">
    <location>
        <begin position="364"/>
        <end position="416"/>
    </location>
</feature>
<reference evidence="13" key="1">
    <citation type="submission" date="2005-10" db="EMBL/GenBank/DDBJ databases">
        <title>Complete sequence of Pelobacter carbinolicus DSM 2380.</title>
        <authorList>
            <person name="Copeland A."/>
            <person name="Lucas S."/>
            <person name="Lapidus A."/>
            <person name="Barry K."/>
            <person name="Detter J.C."/>
            <person name="Glavina T."/>
            <person name="Hammon N."/>
            <person name="Israni S."/>
            <person name="Pitluck S."/>
            <person name="Chertkov O."/>
            <person name="Schmutz J."/>
            <person name="Larimer F."/>
            <person name="Land M."/>
            <person name="Kyrpides N."/>
            <person name="Ivanova N."/>
            <person name="Richardson P."/>
        </authorList>
    </citation>
    <scope>NUCLEOTIDE SEQUENCE [LARGE SCALE GENOMIC DNA]</scope>
    <source>
        <strain evidence="13">DSM 2380 / NBRC 103641 / GraBd1</strain>
    </source>
</reference>
<dbReference type="Gene3D" id="3.30.565.10">
    <property type="entry name" value="Histidine kinase-like ATPase, C-terminal domain"/>
    <property type="match status" value="1"/>
</dbReference>
<evidence type="ECO:0000259" key="9">
    <source>
        <dbReference type="PROSITE" id="PS50109"/>
    </source>
</evidence>
<protein>
    <recommendedName>
        <fullName evidence="2">histidine kinase</fullName>
        <ecNumber evidence="2">2.7.13.3</ecNumber>
    </recommendedName>
</protein>